<dbReference type="Proteomes" id="UP000663828">
    <property type="component" value="Unassembled WGS sequence"/>
</dbReference>
<protein>
    <submittedName>
        <fullName evidence="2">Uncharacterized protein</fullName>
    </submittedName>
</protein>
<comment type="caution">
    <text evidence="2">The sequence shown here is derived from an EMBL/GenBank/DDBJ whole genome shotgun (WGS) entry which is preliminary data.</text>
</comment>
<organism evidence="2 5">
    <name type="scientific">Adineta ricciae</name>
    <name type="common">Rotifer</name>
    <dbReference type="NCBI Taxonomy" id="249248"/>
    <lineage>
        <taxon>Eukaryota</taxon>
        <taxon>Metazoa</taxon>
        <taxon>Spiralia</taxon>
        <taxon>Gnathifera</taxon>
        <taxon>Rotifera</taxon>
        <taxon>Eurotatoria</taxon>
        <taxon>Bdelloidea</taxon>
        <taxon>Adinetida</taxon>
        <taxon>Adinetidae</taxon>
        <taxon>Adineta</taxon>
    </lineage>
</organism>
<reference evidence="2" key="1">
    <citation type="submission" date="2021-02" db="EMBL/GenBank/DDBJ databases">
        <authorList>
            <person name="Nowell W R."/>
        </authorList>
    </citation>
    <scope>NUCLEOTIDE SEQUENCE</scope>
</reference>
<dbReference type="AlphaFoldDB" id="A0A813U174"/>
<feature type="compositionally biased region" description="Polar residues" evidence="1">
    <location>
        <begin position="1"/>
        <end position="19"/>
    </location>
</feature>
<gene>
    <name evidence="2" type="ORF">EDS130_LOCUS5768</name>
    <name evidence="3" type="ORF">XAT740_LOCUS27985</name>
</gene>
<name>A0A813U174_ADIRI</name>
<accession>A0A813U174</accession>
<dbReference type="Proteomes" id="UP000663852">
    <property type="component" value="Unassembled WGS sequence"/>
</dbReference>
<evidence type="ECO:0000313" key="3">
    <source>
        <dbReference type="EMBL" id="CAF1284259.1"/>
    </source>
</evidence>
<dbReference type="EMBL" id="CAJNOJ010000016">
    <property type="protein sequence ID" value="CAF0819303.1"/>
    <property type="molecule type" value="Genomic_DNA"/>
</dbReference>
<evidence type="ECO:0000313" key="5">
    <source>
        <dbReference type="Proteomes" id="UP000663852"/>
    </source>
</evidence>
<dbReference type="OrthoDB" id="10054155at2759"/>
<evidence type="ECO:0000313" key="2">
    <source>
        <dbReference type="EMBL" id="CAF0819303.1"/>
    </source>
</evidence>
<dbReference type="EMBL" id="CAJNOR010002367">
    <property type="protein sequence ID" value="CAF1284259.1"/>
    <property type="molecule type" value="Genomic_DNA"/>
</dbReference>
<evidence type="ECO:0000313" key="4">
    <source>
        <dbReference type="Proteomes" id="UP000663828"/>
    </source>
</evidence>
<sequence length="376" mass="42131">MRENNQTPNATLDGKQTNETAEKRVSAPSEENNGQLNEQLQTTTDASPSTVPKPSLSELLSNSLPITPGKILSELKLEDPLEFLKPRYIKCLSKGERTPVHSENNLKGLTVTWSKPTGHDAKNLYIVAQLSSCDGKPHPTKVLIPPETTIPSKCLQGQSRPSLSDLVITAKYGYNPNNQSILYRVTDDEYNMCEKTLEMYIFNRYQCDITTDNPTEKQANKVCRLLACICCLTKEQTLEQISEVIHTPWIEESKGTKRLAVLEEEISPKKLCRCGRDVIVVPLNTDSEKNGFLVKVNAQPLKFHEFRGVTDNRLQIPSRPYDGMESLNLTVLKESVLETIKLGKNPHDPTSLEKIQLLDKNIDYADAETPCSHPQS</sequence>
<keyword evidence="4" id="KW-1185">Reference proteome</keyword>
<evidence type="ECO:0000256" key="1">
    <source>
        <dbReference type="SAM" id="MobiDB-lite"/>
    </source>
</evidence>
<feature type="region of interest" description="Disordered" evidence="1">
    <location>
        <begin position="1"/>
        <end position="56"/>
    </location>
</feature>
<feature type="compositionally biased region" description="Polar residues" evidence="1">
    <location>
        <begin position="29"/>
        <end position="52"/>
    </location>
</feature>
<proteinExistence type="predicted"/>